<comment type="caution">
    <text evidence="1">The sequence shown here is derived from an EMBL/GenBank/DDBJ whole genome shotgun (WGS) entry which is preliminary data.</text>
</comment>
<reference evidence="1 2" key="1">
    <citation type="submission" date="2020-08" db="EMBL/GenBank/DDBJ databases">
        <title>Genomic Encyclopedia of Type Strains, Phase IV (KMG-V): Genome sequencing to study the core and pangenomes of soil and plant-associated prokaryotes.</title>
        <authorList>
            <person name="Whitman W."/>
        </authorList>
    </citation>
    <scope>NUCLEOTIDE SEQUENCE [LARGE SCALE GENOMIC DNA]</scope>
    <source>
        <strain evidence="1 2">M8US30</strain>
    </source>
</reference>
<evidence type="ECO:0000313" key="1">
    <source>
        <dbReference type="EMBL" id="MBB5343211.1"/>
    </source>
</evidence>
<dbReference type="Proteomes" id="UP000569092">
    <property type="component" value="Unassembled WGS sequence"/>
</dbReference>
<proteinExistence type="predicted"/>
<evidence type="ECO:0000313" key="2">
    <source>
        <dbReference type="Proteomes" id="UP000569092"/>
    </source>
</evidence>
<protein>
    <submittedName>
        <fullName evidence="1">Uncharacterized protein</fullName>
    </submittedName>
</protein>
<organism evidence="1 2">
    <name type="scientific">Tunturiibacter lichenicola</name>
    <dbReference type="NCBI Taxonomy" id="2051959"/>
    <lineage>
        <taxon>Bacteria</taxon>
        <taxon>Pseudomonadati</taxon>
        <taxon>Acidobacteriota</taxon>
        <taxon>Terriglobia</taxon>
        <taxon>Terriglobales</taxon>
        <taxon>Acidobacteriaceae</taxon>
        <taxon>Tunturiibacter</taxon>
    </lineage>
</organism>
<name>A0A7W8J627_9BACT</name>
<accession>A0A7W8J627</accession>
<gene>
    <name evidence="1" type="ORF">HDF10_001161</name>
</gene>
<sequence length="47" mass="5279">MGESGSAERLKTYRTRCDGFAGVFHAVLQASYARIARMDKRKDETTP</sequence>
<dbReference type="EMBL" id="JACHDZ010000001">
    <property type="protein sequence ID" value="MBB5343211.1"/>
    <property type="molecule type" value="Genomic_DNA"/>
</dbReference>
<dbReference type="AlphaFoldDB" id="A0A7W8J627"/>